<evidence type="ECO:0000313" key="3">
    <source>
        <dbReference type="Proteomes" id="UP000232722"/>
    </source>
</evidence>
<accession>A0A2I1GFA1</accession>
<evidence type="ECO:0000313" key="1">
    <source>
        <dbReference type="EMBL" id="PKC12858.1"/>
    </source>
</evidence>
<organism evidence="2 4">
    <name type="scientific">Rhizophagus irregularis</name>
    <dbReference type="NCBI Taxonomy" id="588596"/>
    <lineage>
        <taxon>Eukaryota</taxon>
        <taxon>Fungi</taxon>
        <taxon>Fungi incertae sedis</taxon>
        <taxon>Mucoromycota</taxon>
        <taxon>Glomeromycotina</taxon>
        <taxon>Glomeromycetes</taxon>
        <taxon>Glomerales</taxon>
        <taxon>Glomeraceae</taxon>
        <taxon>Rhizophagus</taxon>
    </lineage>
</organism>
<comment type="caution">
    <text evidence="2">The sequence shown here is derived from an EMBL/GenBank/DDBJ whole genome shotgun (WGS) entry which is preliminary data.</text>
</comment>
<dbReference type="OrthoDB" id="2410986at2759"/>
<evidence type="ECO:0000313" key="4">
    <source>
        <dbReference type="Proteomes" id="UP000234323"/>
    </source>
</evidence>
<dbReference type="VEuPathDB" id="FungiDB:RhiirA1_428603"/>
<dbReference type="EMBL" id="LLXJ01000222">
    <property type="protein sequence ID" value="PKC12858.1"/>
    <property type="molecule type" value="Genomic_DNA"/>
</dbReference>
<keyword evidence="4" id="KW-1185">Reference proteome</keyword>
<evidence type="ECO:0000313" key="2">
    <source>
        <dbReference type="EMBL" id="PKY45311.1"/>
    </source>
</evidence>
<name>A0A2I1GFA1_9GLOM</name>
<sequence length="75" mass="8581">MAELNIRKKTTPIGMTYEATKSIYSYCYLASGVSLYGQGNLDLAIINRKALKQRLVMMVDFEKNQSYFTSQENET</sequence>
<dbReference type="VEuPathDB" id="FungiDB:RhiirFUN_016492"/>
<gene>
    <name evidence="2" type="ORF">RhiirA4_401056</name>
    <name evidence="1" type="ORF">RhiirA5_352434</name>
</gene>
<proteinExistence type="predicted"/>
<dbReference type="Proteomes" id="UP000232722">
    <property type="component" value="Unassembled WGS sequence"/>
</dbReference>
<dbReference type="AlphaFoldDB" id="A0A2I1GFA1"/>
<dbReference type="EMBL" id="LLXI01000375">
    <property type="protein sequence ID" value="PKY45311.1"/>
    <property type="molecule type" value="Genomic_DNA"/>
</dbReference>
<reference evidence="2 4" key="1">
    <citation type="submission" date="2015-10" db="EMBL/GenBank/DDBJ databases">
        <title>Genome analyses suggest a sexual origin of heterokaryosis in a supposedly ancient asexual fungus.</title>
        <authorList>
            <person name="Ropars J."/>
            <person name="Sedzielewska K."/>
            <person name="Noel J."/>
            <person name="Charron P."/>
            <person name="Farinelli L."/>
            <person name="Marton T."/>
            <person name="Kruger M."/>
            <person name="Pelin A."/>
            <person name="Brachmann A."/>
            <person name="Corradi N."/>
        </authorList>
    </citation>
    <scope>NUCLEOTIDE SEQUENCE [LARGE SCALE GENOMIC DNA]</scope>
    <source>
        <strain evidence="2 4">A4</strain>
        <strain evidence="1 3">A5</strain>
    </source>
</reference>
<reference evidence="1 3" key="2">
    <citation type="submission" date="2017-09" db="EMBL/GenBank/DDBJ databases">
        <title>Extensive intraspecific genome diversity in a model arbuscular mycorrhizal fungus.</title>
        <authorList>
            <person name="Chen E.C."/>
            <person name="Morin E."/>
            <person name="Beaudet D."/>
            <person name="Noel J."/>
            <person name="Ndikumana S."/>
            <person name="Charron P."/>
            <person name="St-Onge C."/>
            <person name="Giorgi J."/>
            <person name="Grigoriev I.V."/>
            <person name="Roux C."/>
            <person name="Martin F.M."/>
            <person name="Corradi N."/>
        </authorList>
    </citation>
    <scope>NUCLEOTIDE SEQUENCE [LARGE SCALE GENOMIC DNA]</scope>
    <source>
        <strain evidence="1 3">A5</strain>
    </source>
</reference>
<protein>
    <submittedName>
        <fullName evidence="2">Uncharacterized protein</fullName>
    </submittedName>
</protein>
<dbReference type="Proteomes" id="UP000234323">
    <property type="component" value="Unassembled WGS sequence"/>
</dbReference>